<organism evidence="3 4">
    <name type="scientific">Laccaria amethystina LaAM-08-1</name>
    <dbReference type="NCBI Taxonomy" id="1095629"/>
    <lineage>
        <taxon>Eukaryota</taxon>
        <taxon>Fungi</taxon>
        <taxon>Dikarya</taxon>
        <taxon>Basidiomycota</taxon>
        <taxon>Agaricomycotina</taxon>
        <taxon>Agaricomycetes</taxon>
        <taxon>Agaricomycetidae</taxon>
        <taxon>Agaricales</taxon>
        <taxon>Agaricineae</taxon>
        <taxon>Hydnangiaceae</taxon>
        <taxon>Laccaria</taxon>
    </lineage>
</organism>
<dbReference type="InterPro" id="IPR003130">
    <property type="entry name" value="GED"/>
</dbReference>
<dbReference type="PROSITE" id="PS51388">
    <property type="entry name" value="GED"/>
    <property type="match status" value="1"/>
</dbReference>
<dbReference type="Gene3D" id="3.40.50.300">
    <property type="entry name" value="P-loop containing nucleotide triphosphate hydrolases"/>
    <property type="match status" value="1"/>
</dbReference>
<dbReference type="InterPro" id="IPR027417">
    <property type="entry name" value="P-loop_NTPase"/>
</dbReference>
<dbReference type="GO" id="GO:0048312">
    <property type="term" value="P:intracellular distribution of mitochondria"/>
    <property type="evidence" value="ECO:0007669"/>
    <property type="project" value="TreeGrafter"/>
</dbReference>
<dbReference type="Pfam" id="PF01031">
    <property type="entry name" value="Dynamin_M"/>
    <property type="match status" value="2"/>
</dbReference>
<evidence type="ECO:0000313" key="3">
    <source>
        <dbReference type="EMBL" id="KIK05820.1"/>
    </source>
</evidence>
<feature type="domain" description="GED" evidence="2">
    <location>
        <begin position="447"/>
        <end position="540"/>
    </location>
</feature>
<dbReference type="GO" id="GO:0016020">
    <property type="term" value="C:membrane"/>
    <property type="evidence" value="ECO:0007669"/>
    <property type="project" value="TreeGrafter"/>
</dbReference>
<protein>
    <recommendedName>
        <fullName evidence="2">GED domain-containing protein</fullName>
    </recommendedName>
</protein>
<reference evidence="4" key="2">
    <citation type="submission" date="2015-01" db="EMBL/GenBank/DDBJ databases">
        <title>Evolutionary Origins and Diversification of the Mycorrhizal Mutualists.</title>
        <authorList>
            <consortium name="DOE Joint Genome Institute"/>
            <consortium name="Mycorrhizal Genomics Consortium"/>
            <person name="Kohler A."/>
            <person name="Kuo A."/>
            <person name="Nagy L.G."/>
            <person name="Floudas D."/>
            <person name="Copeland A."/>
            <person name="Barry K.W."/>
            <person name="Cichocki N."/>
            <person name="Veneault-Fourrey C."/>
            <person name="LaButti K."/>
            <person name="Lindquist E.A."/>
            <person name="Lipzen A."/>
            <person name="Lundell T."/>
            <person name="Morin E."/>
            <person name="Murat C."/>
            <person name="Riley R."/>
            <person name="Ohm R."/>
            <person name="Sun H."/>
            <person name="Tunlid A."/>
            <person name="Henrissat B."/>
            <person name="Grigoriev I.V."/>
            <person name="Hibbett D.S."/>
            <person name="Martin F."/>
        </authorList>
    </citation>
    <scope>NUCLEOTIDE SEQUENCE [LARGE SCALE GENOMIC DNA]</scope>
    <source>
        <strain evidence="4">LaAM-08-1</strain>
    </source>
</reference>
<dbReference type="Pfam" id="PF02212">
    <property type="entry name" value="GED"/>
    <property type="match status" value="1"/>
</dbReference>
<dbReference type="GO" id="GO:0006897">
    <property type="term" value="P:endocytosis"/>
    <property type="evidence" value="ECO:0007669"/>
    <property type="project" value="TreeGrafter"/>
</dbReference>
<dbReference type="PANTHER" id="PTHR11566:SF21">
    <property type="entry name" value="DYNAMIN RELATED PROTEIN 1, ISOFORM A"/>
    <property type="match status" value="1"/>
</dbReference>
<dbReference type="InterPro" id="IPR000375">
    <property type="entry name" value="Dynamin_stalk"/>
</dbReference>
<dbReference type="GO" id="GO:0008017">
    <property type="term" value="F:microtubule binding"/>
    <property type="evidence" value="ECO:0007669"/>
    <property type="project" value="TreeGrafter"/>
</dbReference>
<evidence type="ECO:0000259" key="2">
    <source>
        <dbReference type="PROSITE" id="PS51388"/>
    </source>
</evidence>
<dbReference type="GO" id="GO:0016559">
    <property type="term" value="P:peroxisome fission"/>
    <property type="evidence" value="ECO:0007669"/>
    <property type="project" value="TreeGrafter"/>
</dbReference>
<dbReference type="PANTHER" id="PTHR11566">
    <property type="entry name" value="DYNAMIN"/>
    <property type="match status" value="1"/>
</dbReference>
<feature type="region of interest" description="Disordered" evidence="1">
    <location>
        <begin position="387"/>
        <end position="407"/>
    </location>
</feature>
<dbReference type="GO" id="GO:0005874">
    <property type="term" value="C:microtubule"/>
    <property type="evidence" value="ECO:0007669"/>
    <property type="project" value="TreeGrafter"/>
</dbReference>
<evidence type="ECO:0000313" key="4">
    <source>
        <dbReference type="Proteomes" id="UP000054477"/>
    </source>
</evidence>
<dbReference type="SMART" id="SM00302">
    <property type="entry name" value="GED"/>
    <property type="match status" value="1"/>
</dbReference>
<reference evidence="3 4" key="1">
    <citation type="submission" date="2014-04" db="EMBL/GenBank/DDBJ databases">
        <authorList>
            <consortium name="DOE Joint Genome Institute"/>
            <person name="Kuo A."/>
            <person name="Kohler A."/>
            <person name="Nagy L.G."/>
            <person name="Floudas D."/>
            <person name="Copeland A."/>
            <person name="Barry K.W."/>
            <person name="Cichocki N."/>
            <person name="Veneault-Fourrey C."/>
            <person name="LaButti K."/>
            <person name="Lindquist E.A."/>
            <person name="Lipzen A."/>
            <person name="Lundell T."/>
            <person name="Morin E."/>
            <person name="Murat C."/>
            <person name="Sun H."/>
            <person name="Tunlid A."/>
            <person name="Henrissat B."/>
            <person name="Grigoriev I.V."/>
            <person name="Hibbett D.S."/>
            <person name="Martin F."/>
            <person name="Nordberg H.P."/>
            <person name="Cantor M.N."/>
            <person name="Hua S.X."/>
        </authorList>
    </citation>
    <scope>NUCLEOTIDE SEQUENCE [LARGE SCALE GENOMIC DNA]</scope>
    <source>
        <strain evidence="3 4">LaAM-08-1</strain>
    </source>
</reference>
<proteinExistence type="predicted"/>
<dbReference type="EMBL" id="KN838557">
    <property type="protein sequence ID" value="KIK05820.1"/>
    <property type="molecule type" value="Genomic_DNA"/>
</dbReference>
<evidence type="ECO:0000256" key="1">
    <source>
        <dbReference type="SAM" id="MobiDB-lite"/>
    </source>
</evidence>
<dbReference type="STRING" id="1095629.A0A0C9X152"/>
<dbReference type="GO" id="GO:0003924">
    <property type="term" value="F:GTPase activity"/>
    <property type="evidence" value="ECO:0007669"/>
    <property type="project" value="InterPro"/>
</dbReference>
<dbReference type="GO" id="GO:0005739">
    <property type="term" value="C:mitochondrion"/>
    <property type="evidence" value="ECO:0007669"/>
    <property type="project" value="TreeGrafter"/>
</dbReference>
<dbReference type="Proteomes" id="UP000054477">
    <property type="component" value="Unassembled WGS sequence"/>
</dbReference>
<name>A0A0C9X152_9AGAR</name>
<dbReference type="AlphaFoldDB" id="A0A0C9X152"/>
<dbReference type="GO" id="GO:0000266">
    <property type="term" value="P:mitochondrial fission"/>
    <property type="evidence" value="ECO:0007669"/>
    <property type="project" value="TreeGrafter"/>
</dbReference>
<dbReference type="GO" id="GO:0005525">
    <property type="term" value="F:GTP binding"/>
    <property type="evidence" value="ECO:0007669"/>
    <property type="project" value="InterPro"/>
</dbReference>
<keyword evidence="4" id="KW-1185">Reference proteome</keyword>
<dbReference type="InterPro" id="IPR022812">
    <property type="entry name" value="Dynamin"/>
</dbReference>
<feature type="compositionally biased region" description="Acidic residues" evidence="1">
    <location>
        <begin position="179"/>
        <end position="195"/>
    </location>
</feature>
<gene>
    <name evidence="3" type="ORF">K443DRAFT_120394</name>
</gene>
<dbReference type="InterPro" id="IPR020850">
    <property type="entry name" value="GED_dom"/>
</dbReference>
<dbReference type="HOGENOM" id="CLU_008964_4_1_1"/>
<accession>A0A0C9X152</accession>
<sequence>MRNEKETLENNWYCVKQPSSNDLKHHITWADARKREDEFFSMTEPWCGLDAVYQRYLRTGNLVERLSSILSDLIAKRLPKIQDELEKSIFKAQSSLSLLPKAPSSDPRNEILSLLHDFMNDVSRHVEGVPDEDGLLQAIRPAQERFRRGIRGTAPKFRPFERKYRGERRLAPAAFLSYEEGEGGAEEDGDGDDGEQGPQIQEGGGEGRKRKHGDVVGHDVIYIDEVYERAHRARTRELPGNYPFVVQASFINGIIKEWREPAIILCKTIHATIMEHCKKLVAAHFGEFGQGTLEQRVKAIIQKHINDCLQRAEDKVDWLLKVEDKPFSLNNHYLADYKAKFLSYYKGARENDEQSALIKAIQAYNSSSSSNSNSFFSSSASSKPANTFSFATPPAGADTQQAPQSPFLPAPQTGMAKILAGLAELGVVGVKPEDIPKLLPPDQMEPALVIMADVRAYFQVAYKRFVDNVPLAIDYELVRGVERGLLSTLYTGLGVNSEDGARISKELAQESSGVAHRRAELGKKLERLRIASEELFRIGV</sequence>
<dbReference type="Gene3D" id="1.20.120.1240">
    <property type="entry name" value="Dynamin, middle domain"/>
    <property type="match status" value="1"/>
</dbReference>
<dbReference type="OrthoDB" id="5061070at2759"/>
<feature type="region of interest" description="Disordered" evidence="1">
    <location>
        <begin position="176"/>
        <end position="212"/>
    </location>
</feature>